<dbReference type="SMART" id="SM00028">
    <property type="entry name" value="TPR"/>
    <property type="match status" value="2"/>
</dbReference>
<evidence type="ECO:0000256" key="2">
    <source>
        <dbReference type="ARBA" id="ARBA00022803"/>
    </source>
</evidence>
<evidence type="ECO:0000256" key="1">
    <source>
        <dbReference type="ARBA" id="ARBA00022737"/>
    </source>
</evidence>
<dbReference type="EMBL" id="BARV01014763">
    <property type="protein sequence ID" value="GAI22880.1"/>
    <property type="molecule type" value="Genomic_DNA"/>
</dbReference>
<comment type="caution">
    <text evidence="3">The sequence shown here is derived from an EMBL/GenBank/DDBJ whole genome shotgun (WGS) entry which is preliminary data.</text>
</comment>
<dbReference type="InterPro" id="IPR011990">
    <property type="entry name" value="TPR-like_helical_dom_sf"/>
</dbReference>
<dbReference type="AlphaFoldDB" id="X1N7N9"/>
<dbReference type="Pfam" id="PF13432">
    <property type="entry name" value="TPR_16"/>
    <property type="match status" value="1"/>
</dbReference>
<dbReference type="InterPro" id="IPR051685">
    <property type="entry name" value="Ycf3/AcsC/BcsC/TPR_MFPF"/>
</dbReference>
<feature type="non-terminal residue" evidence="3">
    <location>
        <position position="223"/>
    </location>
</feature>
<dbReference type="Gene3D" id="1.25.40.10">
    <property type="entry name" value="Tetratricopeptide repeat domain"/>
    <property type="match status" value="1"/>
</dbReference>
<dbReference type="PROSITE" id="PS50005">
    <property type="entry name" value="TPR"/>
    <property type="match status" value="2"/>
</dbReference>
<name>X1N7N9_9ZZZZ</name>
<dbReference type="InterPro" id="IPR019734">
    <property type="entry name" value="TPR_rpt"/>
</dbReference>
<accession>X1N7N9</accession>
<organism evidence="3">
    <name type="scientific">marine sediment metagenome</name>
    <dbReference type="NCBI Taxonomy" id="412755"/>
    <lineage>
        <taxon>unclassified sequences</taxon>
        <taxon>metagenomes</taxon>
        <taxon>ecological metagenomes</taxon>
    </lineage>
</organism>
<dbReference type="PANTHER" id="PTHR44943:SF8">
    <property type="entry name" value="TPR REPEAT-CONTAINING PROTEIN MJ0263"/>
    <property type="match status" value="1"/>
</dbReference>
<keyword evidence="2" id="KW-0802">TPR repeat</keyword>
<proteinExistence type="predicted"/>
<reference evidence="3" key="1">
    <citation type="journal article" date="2014" name="Front. Microbiol.">
        <title>High frequency of phylogenetically diverse reductive dehalogenase-homologous genes in deep subseafloor sedimentary metagenomes.</title>
        <authorList>
            <person name="Kawai M."/>
            <person name="Futagami T."/>
            <person name="Toyoda A."/>
            <person name="Takaki Y."/>
            <person name="Nishi S."/>
            <person name="Hori S."/>
            <person name="Arai W."/>
            <person name="Tsubouchi T."/>
            <person name="Morono Y."/>
            <person name="Uchiyama I."/>
            <person name="Ito T."/>
            <person name="Fujiyama A."/>
            <person name="Inagaki F."/>
            <person name="Takami H."/>
        </authorList>
    </citation>
    <scope>NUCLEOTIDE SEQUENCE</scope>
    <source>
        <strain evidence="3">Expedition CK06-06</strain>
    </source>
</reference>
<dbReference type="PANTHER" id="PTHR44943">
    <property type="entry name" value="CELLULOSE SYNTHASE OPERON PROTEIN C"/>
    <property type="match status" value="1"/>
</dbReference>
<protein>
    <submittedName>
        <fullName evidence="3">Uncharacterized protein</fullName>
    </submittedName>
</protein>
<gene>
    <name evidence="3" type="ORF">S06H3_25623</name>
</gene>
<evidence type="ECO:0000313" key="3">
    <source>
        <dbReference type="EMBL" id="GAI22880.1"/>
    </source>
</evidence>
<sequence>MTGAESLWGIKMQNKLKEGKLLFAEGKLEQAEKFFVEILERDPANKEAYNNAGVVAFQKGDMKKAADFFARCLRIDPFYKDAVLNFSFVLRRLNRLPEFIRYLEKVVEKYPNDREITCLLEQATRSERFNGGRSGVVIESLEGERISDDYLDWGIKRRLGVLEGTVRGLYLVDVVKRYNLKVQNVAEIGVWKGHTSIVLLKYIPTIQQYHLVDPWENYEAYDE</sequence>
<keyword evidence="1" id="KW-0677">Repeat</keyword>
<dbReference type="SUPFAM" id="SSF48452">
    <property type="entry name" value="TPR-like"/>
    <property type="match status" value="1"/>
</dbReference>